<dbReference type="Gene3D" id="2.60.120.260">
    <property type="entry name" value="Galactose-binding domain-like"/>
    <property type="match status" value="1"/>
</dbReference>
<dbReference type="STRING" id="394096.DB31_8222"/>
<comment type="caution">
    <text evidence="3">The sequence shown here is derived from an EMBL/GenBank/DDBJ whole genome shotgun (WGS) entry which is preliminary data.</text>
</comment>
<keyword evidence="2" id="KW-0732">Signal</keyword>
<proteinExistence type="predicted"/>
<evidence type="ECO:0000313" key="3">
    <source>
        <dbReference type="EMBL" id="KFE67739.1"/>
    </source>
</evidence>
<feature type="chain" id="PRO_5001799913" evidence="2">
    <location>
        <begin position="26"/>
        <end position="403"/>
    </location>
</feature>
<evidence type="ECO:0000256" key="1">
    <source>
        <dbReference type="SAM" id="MobiDB-lite"/>
    </source>
</evidence>
<feature type="region of interest" description="Disordered" evidence="1">
    <location>
        <begin position="374"/>
        <end position="403"/>
    </location>
</feature>
<feature type="signal peptide" evidence="2">
    <location>
        <begin position="1"/>
        <end position="25"/>
    </location>
</feature>
<dbReference type="AlphaFoldDB" id="A0A085WJ76"/>
<dbReference type="RefSeq" id="WP_044190624.1">
    <property type="nucleotide sequence ID" value="NZ_JMCB01000007.1"/>
</dbReference>
<dbReference type="EMBL" id="JMCB01000007">
    <property type="protein sequence ID" value="KFE67739.1"/>
    <property type="molecule type" value="Genomic_DNA"/>
</dbReference>
<protein>
    <submittedName>
        <fullName evidence="3">Transcriptional regulator, AraC family protein</fullName>
    </submittedName>
</protein>
<gene>
    <name evidence="3" type="ORF">DB31_8222</name>
</gene>
<reference evidence="3 4" key="1">
    <citation type="submission" date="2014-04" db="EMBL/GenBank/DDBJ databases">
        <title>Genome assembly of Hyalangium minutum DSM 14724.</title>
        <authorList>
            <person name="Sharma G."/>
            <person name="Subramanian S."/>
        </authorList>
    </citation>
    <scope>NUCLEOTIDE SEQUENCE [LARGE SCALE GENOMIC DNA]</scope>
    <source>
        <strain evidence="3 4">DSM 14724</strain>
    </source>
</reference>
<evidence type="ECO:0000313" key="4">
    <source>
        <dbReference type="Proteomes" id="UP000028725"/>
    </source>
</evidence>
<accession>A0A085WJ76</accession>
<dbReference type="OrthoDB" id="8365150at2"/>
<dbReference type="PATRIC" id="fig|394096.3.peg.4263"/>
<name>A0A085WJ76_9BACT</name>
<feature type="compositionally biased region" description="Pro residues" evidence="1">
    <location>
        <begin position="380"/>
        <end position="390"/>
    </location>
</feature>
<sequence>MTSWKRHLGALILAWVVSAAGAARADEPVSPKLSGDSKSLPVGWFVTQSAPNLYEAGVDTNSPCEGTRSAFLRAKTGNDTGYGTFMQAFGAQDFRGKRLRFSATVRVKDVSGWAGLWMRVEGKDSKQPLGFDNMQSRSLSGTTPCKRFDVVLDVPPESNAIMAGLLLSGTGQAWLDGVRFEVVDRTVPVTDLLAARPAVPQGGPHGLEEATQAAAAAAVTPKENQLATGKVGEHWFNLGRVNMDKSYTRGADGIWRNILEEEVTEQGNEVKGMYLGRPIALKVTADGKRTLIEGNWGIDPVRIQMDPEKLTMKAGILERELVRDTDYKQDPTCIRYQRYEGLRTTDRLDVCGAALSKTPPPVQLSLSFLGNGFRRNKPPGGLPPPLPPMTPRDAMRAGTNISQ</sequence>
<dbReference type="Proteomes" id="UP000028725">
    <property type="component" value="Unassembled WGS sequence"/>
</dbReference>
<keyword evidence="4" id="KW-1185">Reference proteome</keyword>
<organism evidence="3 4">
    <name type="scientific">Hyalangium minutum</name>
    <dbReference type="NCBI Taxonomy" id="394096"/>
    <lineage>
        <taxon>Bacteria</taxon>
        <taxon>Pseudomonadati</taxon>
        <taxon>Myxococcota</taxon>
        <taxon>Myxococcia</taxon>
        <taxon>Myxococcales</taxon>
        <taxon>Cystobacterineae</taxon>
        <taxon>Archangiaceae</taxon>
        <taxon>Hyalangium</taxon>
    </lineage>
</organism>
<evidence type="ECO:0000256" key="2">
    <source>
        <dbReference type="SAM" id="SignalP"/>
    </source>
</evidence>